<dbReference type="Gene3D" id="3.30.950.10">
    <property type="entry name" value="Methyltransferase, Cobalt-precorrin-4 Transmethylase, Domain 2"/>
    <property type="match status" value="1"/>
</dbReference>
<proteinExistence type="predicted"/>
<dbReference type="Pfam" id="PF00590">
    <property type="entry name" value="TP_methylase"/>
    <property type="match status" value="1"/>
</dbReference>
<organism evidence="7 8">
    <name type="scientific">Mumia flava</name>
    <dbReference type="NCBI Taxonomy" id="1348852"/>
    <lineage>
        <taxon>Bacteria</taxon>
        <taxon>Bacillati</taxon>
        <taxon>Actinomycetota</taxon>
        <taxon>Actinomycetes</taxon>
        <taxon>Propionibacteriales</taxon>
        <taxon>Nocardioidaceae</taxon>
        <taxon>Mumia</taxon>
    </lineage>
</organism>
<keyword evidence="5" id="KW-0949">S-adenosyl-L-methionine</keyword>
<dbReference type="AlphaFoldDB" id="A0A0B2BQD7"/>
<dbReference type="GO" id="GO:0043819">
    <property type="term" value="F:precorrin-6A synthase (deacetylating) activity"/>
    <property type="evidence" value="ECO:0007669"/>
    <property type="project" value="InterPro"/>
</dbReference>
<comment type="caution">
    <text evidence="7">The sequence shown here is derived from an EMBL/GenBank/DDBJ whole genome shotgun (WGS) entry which is preliminary data.</text>
</comment>
<dbReference type="OrthoDB" id="9787471at2"/>
<feature type="domain" description="Tetrapyrrole methylase" evidence="6">
    <location>
        <begin position="16"/>
        <end position="237"/>
    </location>
</feature>
<evidence type="ECO:0000256" key="1">
    <source>
        <dbReference type="ARBA" id="ARBA00004953"/>
    </source>
</evidence>
<dbReference type="NCBIfam" id="TIGR02434">
    <property type="entry name" value="CobF"/>
    <property type="match status" value="1"/>
</dbReference>
<dbReference type="InterPro" id="IPR000878">
    <property type="entry name" value="4pyrrol_Mease"/>
</dbReference>
<dbReference type="GO" id="GO:0032259">
    <property type="term" value="P:methylation"/>
    <property type="evidence" value="ECO:0007669"/>
    <property type="project" value="UniProtKB-KW"/>
</dbReference>
<gene>
    <name evidence="7" type="ORF">CLV56_2300</name>
</gene>
<dbReference type="InterPro" id="IPR035996">
    <property type="entry name" value="4pyrrol_Methylase_sf"/>
</dbReference>
<dbReference type="Proteomes" id="UP000230842">
    <property type="component" value="Unassembled WGS sequence"/>
</dbReference>
<sequence length="265" mass="27985">MSAGAGAARRRVDVRVVGIGPGGVDQLTVEAVAALNAVDVFVVADKGAASADLRRLREAILVHHRTGPYEVVDVADPERDRGRAVAADAAAYDRAVTDWHDARAEAYEEVLAGLPEGTVAGFLVWGDPALYDSTLRILDRIAARGLVAPVVGVVPGVSAVSLLAARHGLVLNQVGSALTITTMRRLRDHADAGHDNLVVVLAADAPPVDLPGEWDVWWGGNLGTDGELLLAGPLRDVAPRIADARQALRTEHGWVMDTSLLRRHG</sequence>
<keyword evidence="4" id="KW-0808">Transferase</keyword>
<accession>A0A0B2BQD7</accession>
<dbReference type="EMBL" id="PGEZ01000001">
    <property type="protein sequence ID" value="PJJ58055.1"/>
    <property type="molecule type" value="Genomic_DNA"/>
</dbReference>
<dbReference type="InterPro" id="IPR014777">
    <property type="entry name" value="4pyrrole_Mease_sub1"/>
</dbReference>
<evidence type="ECO:0000256" key="5">
    <source>
        <dbReference type="ARBA" id="ARBA00022691"/>
    </source>
</evidence>
<dbReference type="PIRSF" id="PIRSF036525">
    <property type="entry name" value="CobF"/>
    <property type="match status" value="1"/>
</dbReference>
<dbReference type="PANTHER" id="PTHR43467:SF1">
    <property type="entry name" value="PRECORRIN-6A SYNTHASE [DEACETYLATING]"/>
    <property type="match status" value="1"/>
</dbReference>
<protein>
    <submittedName>
        <fullName evidence="7">Precorrin-6A synthase</fullName>
    </submittedName>
</protein>
<dbReference type="PANTHER" id="PTHR43467">
    <property type="entry name" value="COBALT-PRECORRIN-2 C(20)-METHYLTRANSFERASE"/>
    <property type="match status" value="1"/>
</dbReference>
<evidence type="ECO:0000313" key="8">
    <source>
        <dbReference type="Proteomes" id="UP000230842"/>
    </source>
</evidence>
<keyword evidence="3" id="KW-0489">Methyltransferase</keyword>
<evidence type="ECO:0000256" key="2">
    <source>
        <dbReference type="ARBA" id="ARBA00022573"/>
    </source>
</evidence>
<evidence type="ECO:0000313" key="7">
    <source>
        <dbReference type="EMBL" id="PJJ58055.1"/>
    </source>
</evidence>
<evidence type="ECO:0000256" key="3">
    <source>
        <dbReference type="ARBA" id="ARBA00022603"/>
    </source>
</evidence>
<dbReference type="GO" id="GO:0009236">
    <property type="term" value="P:cobalamin biosynthetic process"/>
    <property type="evidence" value="ECO:0007669"/>
    <property type="project" value="UniProtKB-KW"/>
</dbReference>
<dbReference type="InterPro" id="IPR014776">
    <property type="entry name" value="4pyrrole_Mease_sub2"/>
</dbReference>
<comment type="pathway">
    <text evidence="1">Cofactor biosynthesis; adenosylcobalamin biosynthesis.</text>
</comment>
<evidence type="ECO:0000256" key="4">
    <source>
        <dbReference type="ARBA" id="ARBA00022679"/>
    </source>
</evidence>
<keyword evidence="2" id="KW-0169">Cobalamin biosynthesis</keyword>
<dbReference type="InterPro" id="IPR012797">
    <property type="entry name" value="CobF"/>
</dbReference>
<name>A0A0B2BQD7_9ACTN</name>
<evidence type="ECO:0000259" key="6">
    <source>
        <dbReference type="Pfam" id="PF00590"/>
    </source>
</evidence>
<dbReference type="Gene3D" id="3.40.1010.10">
    <property type="entry name" value="Cobalt-precorrin-4 Transmethylase, Domain 1"/>
    <property type="match status" value="1"/>
</dbReference>
<dbReference type="CDD" id="cd11643">
    <property type="entry name" value="Precorrin-6A-synthase"/>
    <property type="match status" value="1"/>
</dbReference>
<dbReference type="SUPFAM" id="SSF53790">
    <property type="entry name" value="Tetrapyrrole methylase"/>
    <property type="match status" value="1"/>
</dbReference>
<keyword evidence="8" id="KW-1185">Reference proteome</keyword>
<reference evidence="7 8" key="1">
    <citation type="submission" date="2017-11" db="EMBL/GenBank/DDBJ databases">
        <title>Genomic Encyclopedia of Archaeal and Bacterial Type Strains, Phase II (KMG-II): From Individual Species to Whole Genera.</title>
        <authorList>
            <person name="Goeker M."/>
        </authorList>
    </citation>
    <scope>NUCLEOTIDE SEQUENCE [LARGE SCALE GENOMIC DNA]</scope>
    <source>
        <strain evidence="7 8">DSM 27763</strain>
    </source>
</reference>
<dbReference type="RefSeq" id="WP_039339978.1">
    <property type="nucleotide sequence ID" value="NZ_PGEZ01000001.1"/>
</dbReference>